<proteinExistence type="predicted"/>
<dbReference type="Pfam" id="PF01022">
    <property type="entry name" value="HTH_5"/>
    <property type="match status" value="1"/>
</dbReference>
<keyword evidence="1" id="KW-0238">DNA-binding</keyword>
<dbReference type="AlphaFoldDB" id="A0ABD6T447"/>
<dbReference type="InterPro" id="IPR036390">
    <property type="entry name" value="WH_DNA-bd_sf"/>
</dbReference>
<dbReference type="Proteomes" id="UP000221918">
    <property type="component" value="Unassembled WGS sequence"/>
</dbReference>
<dbReference type="InterPro" id="IPR011991">
    <property type="entry name" value="ArsR-like_HTH"/>
</dbReference>
<evidence type="ECO:0000256" key="1">
    <source>
        <dbReference type="ARBA" id="ARBA00023125"/>
    </source>
</evidence>
<comment type="caution">
    <text evidence="3">The sequence shown here is derived from an EMBL/GenBank/DDBJ whole genome shotgun (WGS) entry which is preliminary data.</text>
</comment>
<protein>
    <submittedName>
        <fullName evidence="3">Transcriptional regulator</fullName>
    </submittedName>
</protein>
<dbReference type="CDD" id="cd00090">
    <property type="entry name" value="HTH_ARSR"/>
    <property type="match status" value="1"/>
</dbReference>
<feature type="domain" description="HTH arsR-type" evidence="2">
    <location>
        <begin position="8"/>
        <end position="53"/>
    </location>
</feature>
<dbReference type="GO" id="GO:0003677">
    <property type="term" value="F:DNA binding"/>
    <property type="evidence" value="ECO:0007669"/>
    <property type="project" value="UniProtKB-KW"/>
</dbReference>
<dbReference type="PANTHER" id="PTHR38600">
    <property type="entry name" value="TRANSCRIPTIONAL REGULATORY PROTEIN"/>
    <property type="match status" value="1"/>
</dbReference>
<organism evidence="3 4">
    <name type="scientific">Bacillus pseudomycoides</name>
    <dbReference type="NCBI Taxonomy" id="64104"/>
    <lineage>
        <taxon>Bacteria</taxon>
        <taxon>Bacillati</taxon>
        <taxon>Bacillota</taxon>
        <taxon>Bacilli</taxon>
        <taxon>Bacillales</taxon>
        <taxon>Bacillaceae</taxon>
        <taxon>Bacillus</taxon>
        <taxon>Bacillus cereus group</taxon>
    </lineage>
</organism>
<dbReference type="InterPro" id="IPR036388">
    <property type="entry name" value="WH-like_DNA-bd_sf"/>
</dbReference>
<accession>A0ABD6T447</accession>
<evidence type="ECO:0000313" key="3">
    <source>
        <dbReference type="EMBL" id="PHE93318.1"/>
    </source>
</evidence>
<dbReference type="RefSeq" id="WP_098803195.1">
    <property type="nucleotide sequence ID" value="NZ_NUTL01000077.1"/>
</dbReference>
<reference evidence="3 4" key="1">
    <citation type="submission" date="2017-09" db="EMBL/GenBank/DDBJ databases">
        <title>Large-scale bioinformatics analysis of Bacillus genomes uncovers conserved roles of natural products in bacterial physiology.</title>
        <authorList>
            <consortium name="Agbiome Team Llc"/>
            <person name="Bleich R.M."/>
            <person name="Grubbs K.J."/>
            <person name="Santa Maria K.C."/>
            <person name="Allen S.E."/>
            <person name="Farag S."/>
            <person name="Shank E.A."/>
            <person name="Bowers A."/>
        </authorList>
    </citation>
    <scope>NUCLEOTIDE SEQUENCE [LARGE SCALE GENOMIC DNA]</scope>
    <source>
        <strain evidence="3 4">AFS037265</strain>
    </source>
</reference>
<evidence type="ECO:0000259" key="2">
    <source>
        <dbReference type="Pfam" id="PF01022"/>
    </source>
</evidence>
<dbReference type="EMBL" id="NUTL01000077">
    <property type="protein sequence ID" value="PHE93318.1"/>
    <property type="molecule type" value="Genomic_DNA"/>
</dbReference>
<dbReference type="SUPFAM" id="SSF46785">
    <property type="entry name" value="Winged helix' DNA-binding domain"/>
    <property type="match status" value="1"/>
</dbReference>
<dbReference type="InterPro" id="IPR001845">
    <property type="entry name" value="HTH_ArsR_DNA-bd_dom"/>
</dbReference>
<evidence type="ECO:0000313" key="4">
    <source>
        <dbReference type="Proteomes" id="UP000221918"/>
    </source>
</evidence>
<dbReference type="PANTHER" id="PTHR38600:SF2">
    <property type="entry name" value="SLL0088 PROTEIN"/>
    <property type="match status" value="1"/>
</dbReference>
<sequence length="208" mass="24373">MDVTRKSTKDRILDFLKKEVSLTVNDLTDRLDITHMAVRKHLTILEKDDLIKSNEIKQPMGRPLQVYSLTEKGERLFPKNYEGISVEFLHDIKDLHGEESIHYLFKKREQRLTKEYSSRTAHKSKHEKMNELVKIQNEKGYMANLSQIDENTYELVEYNCPILAVANEFKTACSCETQMFKNVLETNKVNRICCKTEGNAFCKFLVEF</sequence>
<name>A0ABD6T447_9BACI</name>
<dbReference type="Gene3D" id="1.10.10.10">
    <property type="entry name" value="Winged helix-like DNA-binding domain superfamily/Winged helix DNA-binding domain"/>
    <property type="match status" value="1"/>
</dbReference>
<gene>
    <name evidence="3" type="ORF">COF81_18060</name>
</gene>